<dbReference type="Gene3D" id="1.10.357.10">
    <property type="entry name" value="Tetracycline Repressor, domain 2"/>
    <property type="match status" value="1"/>
</dbReference>
<evidence type="ECO:0000259" key="3">
    <source>
        <dbReference type="PROSITE" id="PS50977"/>
    </source>
</evidence>
<evidence type="ECO:0000313" key="5">
    <source>
        <dbReference type="Proteomes" id="UP001180840"/>
    </source>
</evidence>
<sequence>MPRISEPSVAEHRAAQHQAVLEAAEKLIVASDGTMPSLAEVATEVGLARSSVYLYASSRQDLLIQLLLKAIPAWTRSLREAVTTVDEGPGNRIAAYVNVTLDLFLSGRHGPLMAAAQQYPDAFTDERVRAAHDALGPARVELVGDVGPAFDLIDAAIARGAELVQDRGEDEAVVRLTVERMARAAVETDLADPGSVL</sequence>
<gene>
    <name evidence="4" type="ORF">J2S39_000157</name>
</gene>
<feature type="DNA-binding region" description="H-T-H motif" evidence="2">
    <location>
        <begin position="37"/>
        <end position="56"/>
    </location>
</feature>
<accession>A0ABU1ZU78</accession>
<dbReference type="PROSITE" id="PS50977">
    <property type="entry name" value="HTH_TETR_2"/>
    <property type="match status" value="1"/>
</dbReference>
<dbReference type="RefSeq" id="WP_290197307.1">
    <property type="nucleotide sequence ID" value="NZ_CP047654.1"/>
</dbReference>
<dbReference type="SUPFAM" id="SSF46689">
    <property type="entry name" value="Homeodomain-like"/>
    <property type="match status" value="1"/>
</dbReference>
<dbReference type="InterPro" id="IPR009057">
    <property type="entry name" value="Homeodomain-like_sf"/>
</dbReference>
<keyword evidence="1 2" id="KW-0238">DNA-binding</keyword>
<evidence type="ECO:0000256" key="1">
    <source>
        <dbReference type="ARBA" id="ARBA00023125"/>
    </source>
</evidence>
<evidence type="ECO:0000313" key="4">
    <source>
        <dbReference type="EMBL" id="MDR7328481.1"/>
    </source>
</evidence>
<proteinExistence type="predicted"/>
<organism evidence="4 5">
    <name type="scientific">Corynebacterium guangdongense</name>
    <dbReference type="NCBI Taxonomy" id="1783348"/>
    <lineage>
        <taxon>Bacteria</taxon>
        <taxon>Bacillati</taxon>
        <taxon>Actinomycetota</taxon>
        <taxon>Actinomycetes</taxon>
        <taxon>Mycobacteriales</taxon>
        <taxon>Corynebacteriaceae</taxon>
        <taxon>Corynebacterium</taxon>
    </lineage>
</organism>
<protein>
    <submittedName>
        <fullName evidence="4">AcrR family transcriptional regulator</fullName>
    </submittedName>
</protein>
<comment type="caution">
    <text evidence="4">The sequence shown here is derived from an EMBL/GenBank/DDBJ whole genome shotgun (WGS) entry which is preliminary data.</text>
</comment>
<evidence type="ECO:0000256" key="2">
    <source>
        <dbReference type="PROSITE-ProRule" id="PRU00335"/>
    </source>
</evidence>
<reference evidence="4" key="1">
    <citation type="submission" date="2023-07" db="EMBL/GenBank/DDBJ databases">
        <title>Sequencing the genomes of 1000 actinobacteria strains.</title>
        <authorList>
            <person name="Klenk H.-P."/>
        </authorList>
    </citation>
    <scope>NUCLEOTIDE SEQUENCE</scope>
    <source>
        <strain evidence="4">DSM 107476</strain>
    </source>
</reference>
<dbReference type="EMBL" id="JAVDXZ010000001">
    <property type="protein sequence ID" value="MDR7328481.1"/>
    <property type="molecule type" value="Genomic_DNA"/>
</dbReference>
<feature type="domain" description="HTH tetR-type" evidence="3">
    <location>
        <begin position="14"/>
        <end position="74"/>
    </location>
</feature>
<keyword evidence="5" id="KW-1185">Reference proteome</keyword>
<dbReference type="InterPro" id="IPR001647">
    <property type="entry name" value="HTH_TetR"/>
</dbReference>
<dbReference type="Proteomes" id="UP001180840">
    <property type="component" value="Unassembled WGS sequence"/>
</dbReference>
<name>A0ABU1ZU78_9CORY</name>